<dbReference type="Pfam" id="PF16346">
    <property type="entry name" value="GH32_BT1760-like_C"/>
    <property type="match status" value="1"/>
</dbReference>
<feature type="domain" description="BT1760-like C-terminal" evidence="1">
    <location>
        <begin position="6"/>
        <end position="34"/>
    </location>
</feature>
<evidence type="ECO:0000259" key="1">
    <source>
        <dbReference type="Pfam" id="PF16346"/>
    </source>
</evidence>
<gene>
    <name evidence="2" type="ORF">HHL23_04905</name>
</gene>
<protein>
    <submittedName>
        <fullName evidence="2">DUF4975 domain-containing protein</fullName>
    </submittedName>
</protein>
<name>A0A7Y0AKN1_9FLAO</name>
<evidence type="ECO:0000313" key="2">
    <source>
        <dbReference type="EMBL" id="NML69129.1"/>
    </source>
</evidence>
<comment type="caution">
    <text evidence="2">The sequence shown here is derived from an EMBL/GenBank/DDBJ whole genome shotgun (WGS) entry which is preliminary data.</text>
</comment>
<dbReference type="Proteomes" id="UP000544054">
    <property type="component" value="Unassembled WGS sequence"/>
</dbReference>
<sequence>MASISNDVCVIYINDKIAFTNRIYNIVNKKWSIFSSSENS</sequence>
<keyword evidence="3" id="KW-1185">Reference proteome</keyword>
<dbReference type="AlphaFoldDB" id="A0A7Y0AKN1"/>
<organism evidence="2 3">
    <name type="scientific">Chryseobacterium antibioticum</name>
    <dbReference type="NCBI Taxonomy" id="2728847"/>
    <lineage>
        <taxon>Bacteria</taxon>
        <taxon>Pseudomonadati</taxon>
        <taxon>Bacteroidota</taxon>
        <taxon>Flavobacteriia</taxon>
        <taxon>Flavobacteriales</taxon>
        <taxon>Weeksellaceae</taxon>
        <taxon>Chryseobacterium group</taxon>
        <taxon>Chryseobacterium</taxon>
    </lineage>
</organism>
<proteinExistence type="predicted"/>
<accession>A0A7Y0AKN1</accession>
<dbReference type="EMBL" id="JABBGI010000005">
    <property type="protein sequence ID" value="NML69129.1"/>
    <property type="molecule type" value="Genomic_DNA"/>
</dbReference>
<reference evidence="2 3" key="1">
    <citation type="submission" date="2020-04" db="EMBL/GenBank/DDBJ databases">
        <title>Chryseobacterium sp. RP-3-3 sp. nov., isolated from Jeju soil.</title>
        <authorList>
            <person name="Dahal R.H."/>
        </authorList>
    </citation>
    <scope>NUCLEOTIDE SEQUENCE [LARGE SCALE GENOMIC DNA]</scope>
    <source>
        <strain evidence="2 3">RP-3-3</strain>
    </source>
</reference>
<dbReference type="InterPro" id="IPR032507">
    <property type="entry name" value="BT1760-like_C"/>
</dbReference>
<evidence type="ECO:0000313" key="3">
    <source>
        <dbReference type="Proteomes" id="UP000544054"/>
    </source>
</evidence>